<feature type="non-terminal residue" evidence="1">
    <location>
        <position position="147"/>
    </location>
</feature>
<dbReference type="Proteomes" id="UP000682733">
    <property type="component" value="Unassembled WGS sequence"/>
</dbReference>
<organism evidence="1 3">
    <name type="scientific">Didymodactylos carnosus</name>
    <dbReference type="NCBI Taxonomy" id="1234261"/>
    <lineage>
        <taxon>Eukaryota</taxon>
        <taxon>Metazoa</taxon>
        <taxon>Spiralia</taxon>
        <taxon>Gnathifera</taxon>
        <taxon>Rotifera</taxon>
        <taxon>Eurotatoria</taxon>
        <taxon>Bdelloidea</taxon>
        <taxon>Philodinida</taxon>
        <taxon>Philodinidae</taxon>
        <taxon>Didymodactylos</taxon>
    </lineage>
</organism>
<accession>A0A8S2FQJ6</accession>
<comment type="caution">
    <text evidence="1">The sequence shown here is derived from an EMBL/GenBank/DDBJ whole genome shotgun (WGS) entry which is preliminary data.</text>
</comment>
<proteinExistence type="predicted"/>
<dbReference type="EMBL" id="CAJNOK010036172">
    <property type="protein sequence ID" value="CAF1519981.1"/>
    <property type="molecule type" value="Genomic_DNA"/>
</dbReference>
<dbReference type="EMBL" id="CAJOBA010058308">
    <property type="protein sequence ID" value="CAF4307042.1"/>
    <property type="molecule type" value="Genomic_DNA"/>
</dbReference>
<dbReference type="Proteomes" id="UP000677228">
    <property type="component" value="Unassembled WGS sequence"/>
</dbReference>
<sequence length="147" mass="16793">NGLNVQRQYMVNTLRRAIFLHRLYNWTIIPQNFATSYRGDGVVPFEELVDIDAFNSLIENFTGFKSLVPCMSPNSIIPSHIKPIRFQSVEDVIQQNGALYYELPIAAFDVVDQIGRDMKWASQQLDNTILFGILHAAPHIELAGRRM</sequence>
<evidence type="ECO:0000313" key="3">
    <source>
        <dbReference type="Proteomes" id="UP000677228"/>
    </source>
</evidence>
<gene>
    <name evidence="1" type="ORF">OVA965_LOCUS37743</name>
    <name evidence="2" type="ORF">TMI583_LOCUS38858</name>
</gene>
<dbReference type="AlphaFoldDB" id="A0A8S2FQJ6"/>
<feature type="non-terminal residue" evidence="1">
    <location>
        <position position="1"/>
    </location>
</feature>
<name>A0A8S2FQJ6_9BILA</name>
<reference evidence="1" key="1">
    <citation type="submission" date="2021-02" db="EMBL/GenBank/DDBJ databases">
        <authorList>
            <person name="Nowell W R."/>
        </authorList>
    </citation>
    <scope>NUCLEOTIDE SEQUENCE</scope>
</reference>
<evidence type="ECO:0000313" key="1">
    <source>
        <dbReference type="EMBL" id="CAF1519981.1"/>
    </source>
</evidence>
<protein>
    <submittedName>
        <fullName evidence="1">Uncharacterized protein</fullName>
    </submittedName>
</protein>
<evidence type="ECO:0000313" key="2">
    <source>
        <dbReference type="EMBL" id="CAF4307042.1"/>
    </source>
</evidence>